<dbReference type="PANTHER" id="PTHR38480">
    <property type="entry name" value="SLR0254 PROTEIN"/>
    <property type="match status" value="1"/>
</dbReference>
<dbReference type="KEGG" id="sphc:CVN68_00530"/>
<evidence type="ECO:0000313" key="8">
    <source>
        <dbReference type="Proteomes" id="UP000229081"/>
    </source>
</evidence>
<dbReference type="Proteomes" id="UP000229081">
    <property type="component" value="Chromosome"/>
</dbReference>
<keyword evidence="4 5" id="KW-0472">Membrane</keyword>
<proteinExistence type="predicted"/>
<name>A0A2K8M9V0_9SPHN</name>
<evidence type="ECO:0000313" key="7">
    <source>
        <dbReference type="EMBL" id="ATY30662.1"/>
    </source>
</evidence>
<evidence type="ECO:0000256" key="5">
    <source>
        <dbReference type="SAM" id="Phobius"/>
    </source>
</evidence>
<evidence type="ECO:0000259" key="6">
    <source>
        <dbReference type="Pfam" id="PF06271"/>
    </source>
</evidence>
<dbReference type="PANTHER" id="PTHR38480:SF1">
    <property type="entry name" value="SLR0254 PROTEIN"/>
    <property type="match status" value="1"/>
</dbReference>
<keyword evidence="3 5" id="KW-1133">Transmembrane helix</keyword>
<feature type="transmembrane region" description="Helical" evidence="5">
    <location>
        <begin position="37"/>
        <end position="63"/>
    </location>
</feature>
<keyword evidence="8" id="KW-1185">Reference proteome</keyword>
<feature type="transmembrane region" description="Helical" evidence="5">
    <location>
        <begin position="151"/>
        <end position="173"/>
    </location>
</feature>
<protein>
    <submittedName>
        <fullName evidence="7">RDD family protein</fullName>
    </submittedName>
</protein>
<evidence type="ECO:0000256" key="3">
    <source>
        <dbReference type="ARBA" id="ARBA00022989"/>
    </source>
</evidence>
<comment type="subcellular location">
    <subcellularLocation>
        <location evidence="1">Membrane</location>
        <topology evidence="1">Multi-pass membrane protein</topology>
    </subcellularLocation>
</comment>
<evidence type="ECO:0000256" key="1">
    <source>
        <dbReference type="ARBA" id="ARBA00004141"/>
    </source>
</evidence>
<gene>
    <name evidence="7" type="ORF">CVN68_00530</name>
</gene>
<reference evidence="7 8" key="1">
    <citation type="submission" date="2017-11" db="EMBL/GenBank/DDBJ databases">
        <title>Complete genome sequence of Sphingomonas sp. Strain Cra20, a psychrotolerant potential plant growth promoting rhizobacteria.</title>
        <authorList>
            <person name="Luo Y."/>
        </authorList>
    </citation>
    <scope>NUCLEOTIDE SEQUENCE [LARGE SCALE GENOMIC DNA]</scope>
    <source>
        <strain evidence="7 8">Cra20</strain>
    </source>
</reference>
<dbReference type="RefSeq" id="WP_100280477.1">
    <property type="nucleotide sequence ID" value="NZ_CP024923.1"/>
</dbReference>
<dbReference type="InterPro" id="IPR010432">
    <property type="entry name" value="RDD"/>
</dbReference>
<keyword evidence="2 5" id="KW-0812">Transmembrane</keyword>
<accession>A0A2K8M9V0</accession>
<evidence type="ECO:0000256" key="2">
    <source>
        <dbReference type="ARBA" id="ARBA00022692"/>
    </source>
</evidence>
<dbReference type="GO" id="GO:0016020">
    <property type="term" value="C:membrane"/>
    <property type="evidence" value="ECO:0007669"/>
    <property type="project" value="UniProtKB-SubCell"/>
</dbReference>
<feature type="transmembrane region" description="Helical" evidence="5">
    <location>
        <begin position="70"/>
        <end position="90"/>
    </location>
</feature>
<sequence>MADLRATAARNDVREFVTPEGVDLGLRLGSVGERAGAFVLDLLIIVGLLFVFTFVTIFLFIGVASGGGQAALQTLAATWLLGFFVLRNFYFTAFELGTRSATIGKRVMKLRVVARDGRRLSGHAVVARNAMRELEFFLPLSFLAYETSQGLAGFAMSAAGLLWSGGFLLFPLFNRDHMRVGDLIAGTWVVRLPRRRLGASVLGVDAPDRYSFTDQQLAAYGEFELQKLEDVLRRQDELAMIVVARTIRARIGWAGDESDELAFLRAYYAALCTRLERGMLFGKRRRDKHDAT</sequence>
<dbReference type="EMBL" id="CP024923">
    <property type="protein sequence ID" value="ATY30662.1"/>
    <property type="molecule type" value="Genomic_DNA"/>
</dbReference>
<dbReference type="OrthoDB" id="9787732at2"/>
<evidence type="ECO:0000256" key="4">
    <source>
        <dbReference type="ARBA" id="ARBA00023136"/>
    </source>
</evidence>
<feature type="domain" description="RDD" evidence="6">
    <location>
        <begin position="29"/>
        <end position="186"/>
    </location>
</feature>
<dbReference type="Pfam" id="PF06271">
    <property type="entry name" value="RDD"/>
    <property type="match status" value="1"/>
</dbReference>
<organism evidence="7 8">
    <name type="scientific">Sphingomonas psychrotolerans</name>
    <dbReference type="NCBI Taxonomy" id="1327635"/>
    <lineage>
        <taxon>Bacteria</taxon>
        <taxon>Pseudomonadati</taxon>
        <taxon>Pseudomonadota</taxon>
        <taxon>Alphaproteobacteria</taxon>
        <taxon>Sphingomonadales</taxon>
        <taxon>Sphingomonadaceae</taxon>
        <taxon>Sphingomonas</taxon>
    </lineage>
</organism>
<dbReference type="AlphaFoldDB" id="A0A2K8M9V0"/>